<protein>
    <submittedName>
        <fullName evidence="1">Uncharacterized protein</fullName>
    </submittedName>
</protein>
<organism evidence="1">
    <name type="scientific">Rhizobium leguminosarum bv. trifolii</name>
    <dbReference type="NCBI Taxonomy" id="386"/>
    <lineage>
        <taxon>Bacteria</taxon>
        <taxon>Pseudomonadati</taxon>
        <taxon>Pseudomonadota</taxon>
        <taxon>Alphaproteobacteria</taxon>
        <taxon>Hyphomicrobiales</taxon>
        <taxon>Rhizobiaceae</taxon>
        <taxon>Rhizobium/Agrobacterium group</taxon>
        <taxon>Rhizobium</taxon>
    </lineage>
</organism>
<name>A0A1C9I0K4_RHILT</name>
<dbReference type="EMBL" id="KX489938">
    <property type="protein sequence ID" value="AOO92302.1"/>
    <property type="molecule type" value="Genomic_DNA"/>
</dbReference>
<reference evidence="1" key="2">
    <citation type="journal article" date="2016" name="Front. Microbiol.">
        <title>The Regulatory Protein RosR Affects Rhizobium leguminosarum bv. trifolii Protein Profiles, Cell Surface Properties, and Symbiosis with Clover.</title>
        <authorList>
            <person name="Rachwal K."/>
            <person name="Boguszewska A."/>
            <person name="Kopcinska J."/>
            <person name="Karas M."/>
            <person name="Tchorzewski M."/>
            <person name="Janczarek M."/>
        </authorList>
    </citation>
    <scope>NUCLEOTIDE SEQUENCE</scope>
    <source>
        <strain evidence="1">Rt24.2</strain>
    </source>
</reference>
<proteinExistence type="predicted"/>
<dbReference type="AlphaFoldDB" id="A0A1C9I0K4"/>
<evidence type="ECO:0000313" key="1">
    <source>
        <dbReference type="EMBL" id="AOO92302.1"/>
    </source>
</evidence>
<reference evidence="1" key="1">
    <citation type="journal article" date="2015" name="BMC Genomics">
        <title>Transcriptome profiling of a Rhizobium leguminosarum bv. trifolii rosR mutant reveals the role of the transcriptional regulator RosR in motility, synthesis of cell-surface components, and other cellular processes.</title>
        <authorList>
            <person name="Rachwal K."/>
            <person name="Matczynska E."/>
            <person name="Janczarek M."/>
        </authorList>
    </citation>
    <scope>NUCLEOTIDE SEQUENCE</scope>
    <source>
        <strain evidence="1">Rt24.2</strain>
    </source>
</reference>
<accession>A0A1C9I0K4</accession>
<sequence>MKPLVGRVPDQRRDEVAPLALPAENVALVVTPLPAAEVGTIYTTL</sequence>